<keyword evidence="3" id="KW-1185">Reference proteome</keyword>
<name>Q82WB0_NITEU</name>
<proteinExistence type="predicted"/>
<dbReference type="eggNOG" id="ENOG502ZCF6">
    <property type="taxonomic scope" value="Bacteria"/>
</dbReference>
<dbReference type="HOGENOM" id="CLU_2106398_0_0_4"/>
<dbReference type="OrthoDB" id="9180842at2"/>
<dbReference type="EMBL" id="AL954747">
    <property type="protein sequence ID" value="CAD84695.1"/>
    <property type="molecule type" value="Genomic_DNA"/>
</dbReference>
<accession>Q82WB0</accession>
<gene>
    <name evidence="2" type="ordered locus">NE0784</name>
</gene>
<organism evidence="2 3">
    <name type="scientific">Nitrosomonas europaea (strain ATCC 19718 / CIP 103999 / KCTC 2705 / NBRC 14298)</name>
    <dbReference type="NCBI Taxonomy" id="228410"/>
    <lineage>
        <taxon>Bacteria</taxon>
        <taxon>Pseudomonadati</taxon>
        <taxon>Pseudomonadota</taxon>
        <taxon>Betaproteobacteria</taxon>
        <taxon>Nitrosomonadales</taxon>
        <taxon>Nitrosomonadaceae</taxon>
        <taxon>Nitrosomonas</taxon>
    </lineage>
</organism>
<dbReference type="KEGG" id="neu:NE0784"/>
<dbReference type="AlphaFoldDB" id="Q82WB0"/>
<dbReference type="Proteomes" id="UP000001416">
    <property type="component" value="Chromosome"/>
</dbReference>
<feature type="signal peptide" evidence="1">
    <location>
        <begin position="1"/>
        <end position="21"/>
    </location>
</feature>
<keyword evidence="1" id="KW-0732">Signal</keyword>
<feature type="chain" id="PRO_5004297616" evidence="1">
    <location>
        <begin position="22"/>
        <end position="111"/>
    </location>
</feature>
<dbReference type="STRING" id="228410.NE0784"/>
<sequence>MFRTVSAVILAILLMSFNLSAARAEGASGVETMPANEGVVVSSIDAAGYTYMELANGGKKFWIAAPTTKVSNGEHIRFVESMRMHNFTSKTLNRTFSELIFVTSTQAKVEK</sequence>
<evidence type="ECO:0000313" key="2">
    <source>
        <dbReference type="EMBL" id="CAD84695.1"/>
    </source>
</evidence>
<evidence type="ECO:0000256" key="1">
    <source>
        <dbReference type="SAM" id="SignalP"/>
    </source>
</evidence>
<dbReference type="RefSeq" id="WP_011111396.1">
    <property type="nucleotide sequence ID" value="NC_004757.1"/>
</dbReference>
<protein>
    <submittedName>
        <fullName evidence="2">Putative (AJ245540) NrfJ [Wolinella succinogenes]</fullName>
    </submittedName>
</protein>
<dbReference type="GeneID" id="87103977"/>
<evidence type="ECO:0000313" key="3">
    <source>
        <dbReference type="Proteomes" id="UP000001416"/>
    </source>
</evidence>
<reference evidence="2 3" key="1">
    <citation type="journal article" date="2003" name="J. Bacteriol.">
        <title>Complete genome sequence of the ammonia-oxidizing bacterium and obligate chemolithoautotroph Nitrosomonas europaea.</title>
        <authorList>
            <person name="Chain P."/>
            <person name="Lamerdin J."/>
            <person name="Larimer F."/>
            <person name="Regala W."/>
            <person name="Land M."/>
            <person name="Hauser L."/>
            <person name="Hooper A."/>
            <person name="Klotz M."/>
            <person name="Norton J."/>
            <person name="Sayavedra-Soto L."/>
            <person name="Arciero D."/>
            <person name="Hommes N."/>
            <person name="Whittaker M."/>
            <person name="Arp D."/>
        </authorList>
    </citation>
    <scope>NUCLEOTIDE SEQUENCE [LARGE SCALE GENOMIC DNA]</scope>
    <source>
        <strain evidence="3">ATCC 19718 / CIP 103999 / KCTC 2705 / NBRC 14298</strain>
    </source>
</reference>